<dbReference type="EMBL" id="NJHN03000035">
    <property type="protein sequence ID" value="KAH9422777.1"/>
    <property type="molecule type" value="Genomic_DNA"/>
</dbReference>
<dbReference type="Proteomes" id="UP000887458">
    <property type="component" value="Unassembled WGS sequence"/>
</dbReference>
<keyword evidence="2" id="KW-1185">Reference proteome</keyword>
<accession>A0ABQ8JK04</accession>
<comment type="caution">
    <text evidence="1">The sequence shown here is derived from an EMBL/GenBank/DDBJ whole genome shotgun (WGS) entry which is preliminary data.</text>
</comment>
<evidence type="ECO:0000313" key="2">
    <source>
        <dbReference type="Proteomes" id="UP000887458"/>
    </source>
</evidence>
<reference evidence="1 2" key="2">
    <citation type="journal article" date="2022" name="Mol. Biol. Evol.">
        <title>Comparative Genomics Reveals Insights into the Divergent Evolution of Astigmatic Mites and Household Pest Adaptations.</title>
        <authorList>
            <person name="Xiong Q."/>
            <person name="Wan A.T."/>
            <person name="Liu X."/>
            <person name="Fung C.S."/>
            <person name="Xiao X."/>
            <person name="Malainual N."/>
            <person name="Hou J."/>
            <person name="Wang L."/>
            <person name="Wang M."/>
            <person name="Yang K.Y."/>
            <person name="Cui Y."/>
            <person name="Leung E.L."/>
            <person name="Nong W."/>
            <person name="Shin S.K."/>
            <person name="Au S.W."/>
            <person name="Jeong K.Y."/>
            <person name="Chew F.T."/>
            <person name="Hui J.H."/>
            <person name="Leung T.F."/>
            <person name="Tungtrongchitr A."/>
            <person name="Zhong N."/>
            <person name="Liu Z."/>
            <person name="Tsui S.K."/>
        </authorList>
    </citation>
    <scope>NUCLEOTIDE SEQUENCE [LARGE SCALE GENOMIC DNA]</scope>
    <source>
        <strain evidence="1">Derp</strain>
    </source>
</reference>
<gene>
    <name evidence="1" type="ORF">DERP_008040</name>
</gene>
<evidence type="ECO:0000313" key="1">
    <source>
        <dbReference type="EMBL" id="KAH9422777.1"/>
    </source>
</evidence>
<sequence>MTSEWPFMYLVIEFIDMSAPRFNASQTALISLTFNSGFVGVSNQISFVLFLIELVTSSTF</sequence>
<protein>
    <submittedName>
        <fullName evidence="1">Uncharacterized protein</fullName>
    </submittedName>
</protein>
<organism evidence="1 2">
    <name type="scientific">Dermatophagoides pteronyssinus</name>
    <name type="common">European house dust mite</name>
    <dbReference type="NCBI Taxonomy" id="6956"/>
    <lineage>
        <taxon>Eukaryota</taxon>
        <taxon>Metazoa</taxon>
        <taxon>Ecdysozoa</taxon>
        <taxon>Arthropoda</taxon>
        <taxon>Chelicerata</taxon>
        <taxon>Arachnida</taxon>
        <taxon>Acari</taxon>
        <taxon>Acariformes</taxon>
        <taxon>Sarcoptiformes</taxon>
        <taxon>Astigmata</taxon>
        <taxon>Psoroptidia</taxon>
        <taxon>Analgoidea</taxon>
        <taxon>Pyroglyphidae</taxon>
        <taxon>Dermatophagoidinae</taxon>
        <taxon>Dermatophagoides</taxon>
    </lineage>
</organism>
<reference evidence="1 2" key="1">
    <citation type="journal article" date="2018" name="J. Allergy Clin. Immunol.">
        <title>High-quality assembly of Dermatophagoides pteronyssinus genome and transcriptome reveals a wide range of novel allergens.</title>
        <authorList>
            <person name="Liu X.Y."/>
            <person name="Yang K.Y."/>
            <person name="Wang M.Q."/>
            <person name="Kwok J.S."/>
            <person name="Zeng X."/>
            <person name="Yang Z."/>
            <person name="Xiao X.J."/>
            <person name="Lau C.P."/>
            <person name="Li Y."/>
            <person name="Huang Z.M."/>
            <person name="Ba J.G."/>
            <person name="Yim A.K."/>
            <person name="Ouyang C.Y."/>
            <person name="Ngai S.M."/>
            <person name="Chan T.F."/>
            <person name="Leung E.L."/>
            <person name="Liu L."/>
            <person name="Liu Z.G."/>
            <person name="Tsui S.K."/>
        </authorList>
    </citation>
    <scope>NUCLEOTIDE SEQUENCE [LARGE SCALE GENOMIC DNA]</scope>
    <source>
        <strain evidence="1">Derp</strain>
    </source>
</reference>
<proteinExistence type="predicted"/>
<name>A0ABQ8JK04_DERPT</name>